<dbReference type="eggNOG" id="COG3492">
    <property type="taxonomic scope" value="Bacteria"/>
</dbReference>
<dbReference type="InterPro" id="IPR036810">
    <property type="entry name" value="SMc04008-like_sf"/>
</dbReference>
<dbReference type="STRING" id="349521.HCH_04373"/>
<dbReference type="Gene3D" id="1.10.3340.10">
    <property type="entry name" value="SMc04008-like"/>
    <property type="match status" value="1"/>
</dbReference>
<feature type="domain" description="SMc04008-like" evidence="2">
    <location>
        <begin position="27"/>
        <end position="93"/>
    </location>
</feature>
<dbReference type="Proteomes" id="UP000000238">
    <property type="component" value="Chromosome"/>
</dbReference>
<gene>
    <name evidence="3" type="ordered locus">HCH_04373</name>
</gene>
<evidence type="ECO:0000259" key="2">
    <source>
        <dbReference type="Pfam" id="PF06844"/>
    </source>
</evidence>
<dbReference type="OrthoDB" id="9802252at2"/>
<accession>Q2SE46</accession>
<reference evidence="3 4" key="1">
    <citation type="journal article" date="2005" name="Nucleic Acids Res.">
        <title>Genomic blueprint of Hahella chejuensis, a marine microbe producing an algicidal agent.</title>
        <authorList>
            <person name="Jeong H."/>
            <person name="Yim J.H."/>
            <person name="Lee C."/>
            <person name="Choi S.-H."/>
            <person name="Park Y.K."/>
            <person name="Yoon S.H."/>
            <person name="Hur C.-G."/>
            <person name="Kang H.-Y."/>
            <person name="Kim D."/>
            <person name="Lee H.H."/>
            <person name="Park K.H."/>
            <person name="Park S.-H."/>
            <person name="Park H.-S."/>
            <person name="Lee H.K."/>
            <person name="Oh T.K."/>
            <person name="Kim J.F."/>
        </authorList>
    </citation>
    <scope>NUCLEOTIDE SEQUENCE [LARGE SCALE GENOMIC DNA]</scope>
    <source>
        <strain evidence="3 4">KCTC 2396</strain>
    </source>
</reference>
<dbReference type="KEGG" id="hch:HCH_04373"/>
<name>Q2SE46_HAHCH</name>
<dbReference type="EMBL" id="CP000155">
    <property type="protein sequence ID" value="ABC31078.1"/>
    <property type="molecule type" value="Genomic_DNA"/>
</dbReference>
<evidence type="ECO:0000313" key="4">
    <source>
        <dbReference type="Proteomes" id="UP000000238"/>
    </source>
</evidence>
<keyword evidence="4" id="KW-1185">Reference proteome</keyword>
<evidence type="ECO:0000313" key="3">
    <source>
        <dbReference type="EMBL" id="ABC31078.1"/>
    </source>
</evidence>
<dbReference type="HOGENOM" id="CLU_153226_0_0_6"/>
<dbReference type="SUPFAM" id="SSF158757">
    <property type="entry name" value="SMc04008-like"/>
    <property type="match status" value="1"/>
</dbReference>
<dbReference type="Pfam" id="PF06844">
    <property type="entry name" value="DUF1244"/>
    <property type="match status" value="1"/>
</dbReference>
<feature type="region of interest" description="Disordered" evidence="1">
    <location>
        <begin position="78"/>
        <end position="97"/>
    </location>
</feature>
<organism evidence="3 4">
    <name type="scientific">Hahella chejuensis (strain KCTC 2396)</name>
    <dbReference type="NCBI Taxonomy" id="349521"/>
    <lineage>
        <taxon>Bacteria</taxon>
        <taxon>Pseudomonadati</taxon>
        <taxon>Pseudomonadota</taxon>
        <taxon>Gammaproteobacteria</taxon>
        <taxon>Oceanospirillales</taxon>
        <taxon>Hahellaceae</taxon>
        <taxon>Hahella</taxon>
    </lineage>
</organism>
<dbReference type="RefSeq" id="WP_011398145.1">
    <property type="nucleotide sequence ID" value="NC_007645.1"/>
</dbReference>
<proteinExistence type="predicted"/>
<evidence type="ECO:0000256" key="1">
    <source>
        <dbReference type="SAM" id="MobiDB-lite"/>
    </source>
</evidence>
<dbReference type="AlphaFoldDB" id="Q2SE46"/>
<dbReference type="InterPro" id="IPR023163">
    <property type="entry name" value="SMc04008-like_domain"/>
</dbReference>
<protein>
    <submittedName>
        <fullName evidence="3">Uncharacterized protein conserved in bacteria</fullName>
    </submittedName>
</protein>
<sequence>MDSKTQTEIEAAVFRRLVKHLQDNTEVQNIDLMNLAGFCRNCLSKWYRAAAEERGEQVEDAAAREIVYGMPYDEWKARHQKPASESQLKQFEQNKPE</sequence>